<dbReference type="Proteomes" id="UP000235786">
    <property type="component" value="Unassembled WGS sequence"/>
</dbReference>
<dbReference type="CDD" id="cd12148">
    <property type="entry name" value="fungal_TF_MHR"/>
    <property type="match status" value="1"/>
</dbReference>
<dbReference type="Pfam" id="PF04082">
    <property type="entry name" value="Fungal_trans"/>
    <property type="match status" value="1"/>
</dbReference>
<keyword evidence="7" id="KW-1185">Reference proteome</keyword>
<evidence type="ECO:0000313" key="6">
    <source>
        <dbReference type="EMBL" id="PMD48122.1"/>
    </source>
</evidence>
<feature type="domain" description="Zn(2)-C6 fungal-type" evidence="5">
    <location>
        <begin position="3"/>
        <end position="34"/>
    </location>
</feature>
<evidence type="ECO:0000256" key="2">
    <source>
        <dbReference type="ARBA" id="ARBA00022723"/>
    </source>
</evidence>
<dbReference type="GO" id="GO:0008270">
    <property type="term" value="F:zinc ion binding"/>
    <property type="evidence" value="ECO:0007669"/>
    <property type="project" value="InterPro"/>
</dbReference>
<keyword evidence="3" id="KW-0539">Nucleus</keyword>
<dbReference type="STRING" id="1149755.A0A2J6SBK0"/>
<dbReference type="Pfam" id="PF00172">
    <property type="entry name" value="Zn_clus"/>
    <property type="match status" value="1"/>
</dbReference>
<proteinExistence type="predicted"/>
<sequence length="810" mass="90671">MLTCVSCRSRRLKCDRAQPRCGRCVARGMTACVYVDHPNNPLDSERPAVSHQVNGGPVTKRGLSETLPPHSPLRTLPDSDAKNMRTTGGQSIGHLTTSVGGRSKYVGSTFWACVGVVGTVGTADDNVDEILRSQDPQLRIQYHPLSVGTRDSACDVNRSSGSKIDGEAAALHHSSTLLEDKRSETNEATAQYSPSDSISLKQLLEPLPPRNSCDLLCKEYFNAVHGIIPIIHGPSFQKQYDRFWLSLEGMSADRIRTGILAENPSFLSLLFAVLFAASTTCSEAFLELHFCDSPPKTISTGLYQLTETTLSLVCFPRTPTLDSLSAFLISRTMVMREEDATTTSSFVGIALRAAQGMGLHRDGSHFGLDNIKAEVRRHIWWYIIHTDVMTSIWCGLPAIWVDDGCHDTRMISSRVHISQSDSSIAFENVEIQEDPRLIVAIGRYSITNVLRNLLRRQLSIKPFNMKNVSEWKEKIDSLNEENEIRIAYLQRICAENRSGNPSNDETGEDENLSFIPKLSLSLHLDPKVTSIFCSWGILLLRLMIEKSYCMLYQPLVRGPSGVLPEESLPEFIRHCHSFVKIFLEMCINVSFQRYQWLYPGIYQALHPIATILADLWNRPFSSEAPTSRLLMDRVFSLLGPDGGIVTEADNSSTRRHLSAGGKKAWYILYKMKRNAWAKAGLDPDVIWGAEPQQGERSTSDVSSPQITQHRLEVDSFPLIRPRRSQEMSHDSVEHTSAYPDNIKPYEFAQTGKPSIDGYHSAEQAQSRRNDVFQGLNVAEMENSLNEFAALMNSNPLEWHEWDFTASSNNL</sequence>
<name>A0A2J6SBK0_HYAVF</name>
<dbReference type="PANTHER" id="PTHR31001:SF40">
    <property type="entry name" value="ZN(II)2CYS6 TRANSCRIPTION FACTOR (EUROFUNG)"/>
    <property type="match status" value="1"/>
</dbReference>
<evidence type="ECO:0000256" key="3">
    <source>
        <dbReference type="ARBA" id="ARBA00023242"/>
    </source>
</evidence>
<organism evidence="6 7">
    <name type="scientific">Hyaloscypha variabilis (strain UAMH 11265 / GT02V1 / F)</name>
    <name type="common">Meliniomyces variabilis</name>
    <dbReference type="NCBI Taxonomy" id="1149755"/>
    <lineage>
        <taxon>Eukaryota</taxon>
        <taxon>Fungi</taxon>
        <taxon>Dikarya</taxon>
        <taxon>Ascomycota</taxon>
        <taxon>Pezizomycotina</taxon>
        <taxon>Leotiomycetes</taxon>
        <taxon>Helotiales</taxon>
        <taxon>Hyaloscyphaceae</taxon>
        <taxon>Hyaloscypha</taxon>
        <taxon>Hyaloscypha variabilis</taxon>
    </lineage>
</organism>
<dbReference type="InterPro" id="IPR007219">
    <property type="entry name" value="XnlR_reg_dom"/>
</dbReference>
<gene>
    <name evidence="6" type="ORF">L207DRAFT_476312</name>
</gene>
<dbReference type="InterPro" id="IPR001138">
    <property type="entry name" value="Zn2Cys6_DnaBD"/>
</dbReference>
<feature type="region of interest" description="Disordered" evidence="4">
    <location>
        <begin position="56"/>
        <end position="81"/>
    </location>
</feature>
<dbReference type="InterPro" id="IPR050613">
    <property type="entry name" value="Sec_Metabolite_Reg"/>
</dbReference>
<dbReference type="PROSITE" id="PS00463">
    <property type="entry name" value="ZN2_CY6_FUNGAL_1"/>
    <property type="match status" value="1"/>
</dbReference>
<dbReference type="SUPFAM" id="SSF57701">
    <property type="entry name" value="Zn2/Cys6 DNA-binding domain"/>
    <property type="match status" value="1"/>
</dbReference>
<dbReference type="Gene3D" id="4.10.240.10">
    <property type="entry name" value="Zn(2)-C6 fungal-type DNA-binding domain"/>
    <property type="match status" value="1"/>
</dbReference>
<dbReference type="EMBL" id="KZ613937">
    <property type="protein sequence ID" value="PMD48122.1"/>
    <property type="molecule type" value="Genomic_DNA"/>
</dbReference>
<protein>
    <recommendedName>
        <fullName evidence="5">Zn(2)-C6 fungal-type domain-containing protein</fullName>
    </recommendedName>
</protein>
<evidence type="ECO:0000256" key="4">
    <source>
        <dbReference type="SAM" id="MobiDB-lite"/>
    </source>
</evidence>
<evidence type="ECO:0000259" key="5">
    <source>
        <dbReference type="PROSITE" id="PS50048"/>
    </source>
</evidence>
<evidence type="ECO:0000256" key="1">
    <source>
        <dbReference type="ARBA" id="ARBA00004123"/>
    </source>
</evidence>
<dbReference type="AlphaFoldDB" id="A0A2J6SBK0"/>
<dbReference type="CDD" id="cd00067">
    <property type="entry name" value="GAL4"/>
    <property type="match status" value="1"/>
</dbReference>
<dbReference type="GO" id="GO:0000981">
    <property type="term" value="F:DNA-binding transcription factor activity, RNA polymerase II-specific"/>
    <property type="evidence" value="ECO:0007669"/>
    <property type="project" value="InterPro"/>
</dbReference>
<dbReference type="GO" id="GO:0003677">
    <property type="term" value="F:DNA binding"/>
    <property type="evidence" value="ECO:0007669"/>
    <property type="project" value="InterPro"/>
</dbReference>
<dbReference type="OrthoDB" id="3989227at2759"/>
<evidence type="ECO:0000313" key="7">
    <source>
        <dbReference type="Proteomes" id="UP000235786"/>
    </source>
</evidence>
<dbReference type="GO" id="GO:0006351">
    <property type="term" value="P:DNA-templated transcription"/>
    <property type="evidence" value="ECO:0007669"/>
    <property type="project" value="InterPro"/>
</dbReference>
<accession>A0A2J6SBK0</accession>
<dbReference type="GO" id="GO:0005634">
    <property type="term" value="C:nucleus"/>
    <property type="evidence" value="ECO:0007669"/>
    <property type="project" value="UniProtKB-SubCell"/>
</dbReference>
<dbReference type="InterPro" id="IPR036864">
    <property type="entry name" value="Zn2-C6_fun-type_DNA-bd_sf"/>
</dbReference>
<keyword evidence="2" id="KW-0479">Metal-binding</keyword>
<reference evidence="6 7" key="1">
    <citation type="submission" date="2016-04" db="EMBL/GenBank/DDBJ databases">
        <title>A degradative enzymes factory behind the ericoid mycorrhizal symbiosis.</title>
        <authorList>
            <consortium name="DOE Joint Genome Institute"/>
            <person name="Martino E."/>
            <person name="Morin E."/>
            <person name="Grelet G."/>
            <person name="Kuo A."/>
            <person name="Kohler A."/>
            <person name="Daghino S."/>
            <person name="Barry K."/>
            <person name="Choi C."/>
            <person name="Cichocki N."/>
            <person name="Clum A."/>
            <person name="Copeland A."/>
            <person name="Hainaut M."/>
            <person name="Haridas S."/>
            <person name="Labutti K."/>
            <person name="Lindquist E."/>
            <person name="Lipzen A."/>
            <person name="Khouja H.-R."/>
            <person name="Murat C."/>
            <person name="Ohm R."/>
            <person name="Olson A."/>
            <person name="Spatafora J."/>
            <person name="Veneault-Fourrey C."/>
            <person name="Henrissat B."/>
            <person name="Grigoriev I."/>
            <person name="Martin F."/>
            <person name="Perotto S."/>
        </authorList>
    </citation>
    <scope>NUCLEOTIDE SEQUENCE [LARGE SCALE GENOMIC DNA]</scope>
    <source>
        <strain evidence="6 7">F</strain>
    </source>
</reference>
<comment type="subcellular location">
    <subcellularLocation>
        <location evidence="1">Nucleus</location>
    </subcellularLocation>
</comment>
<dbReference type="SMART" id="SM00906">
    <property type="entry name" value="Fungal_trans"/>
    <property type="match status" value="1"/>
</dbReference>
<dbReference type="SMART" id="SM00066">
    <property type="entry name" value="GAL4"/>
    <property type="match status" value="1"/>
</dbReference>
<dbReference type="PANTHER" id="PTHR31001">
    <property type="entry name" value="UNCHARACTERIZED TRANSCRIPTIONAL REGULATORY PROTEIN"/>
    <property type="match status" value="1"/>
</dbReference>
<dbReference type="PROSITE" id="PS50048">
    <property type="entry name" value="ZN2_CY6_FUNGAL_2"/>
    <property type="match status" value="1"/>
</dbReference>